<name>A0ABU3AZQ1_9ACTN</name>
<evidence type="ECO:0008006" key="4">
    <source>
        <dbReference type="Google" id="ProtNLM"/>
    </source>
</evidence>
<evidence type="ECO:0000313" key="3">
    <source>
        <dbReference type="Proteomes" id="UP001180724"/>
    </source>
</evidence>
<protein>
    <recommendedName>
        <fullName evidence="4">Transposase</fullName>
    </recommendedName>
</protein>
<feature type="region of interest" description="Disordered" evidence="1">
    <location>
        <begin position="1"/>
        <end position="66"/>
    </location>
</feature>
<dbReference type="EMBL" id="JAVRFH010000069">
    <property type="protein sequence ID" value="MDT0615667.1"/>
    <property type="molecule type" value="Genomic_DNA"/>
</dbReference>
<feature type="compositionally biased region" description="Basic and acidic residues" evidence="1">
    <location>
        <begin position="40"/>
        <end position="50"/>
    </location>
</feature>
<comment type="caution">
    <text evidence="2">The sequence shown here is derived from an EMBL/GenBank/DDBJ whole genome shotgun (WGS) entry which is preliminary data.</text>
</comment>
<evidence type="ECO:0000313" key="2">
    <source>
        <dbReference type="EMBL" id="MDT0615667.1"/>
    </source>
</evidence>
<gene>
    <name evidence="2" type="ORF">RM812_36585</name>
</gene>
<keyword evidence="3" id="KW-1185">Reference proteome</keyword>
<sequence>MNPAAGNRPAGRDAGRRPPTSPDGRGRSKSDDGAGNTTRTEYDNRDRKVTEANGKITRNLETWPAT</sequence>
<dbReference type="Proteomes" id="UP001180724">
    <property type="component" value="Unassembled WGS sequence"/>
</dbReference>
<dbReference type="RefSeq" id="WP_311583529.1">
    <property type="nucleotide sequence ID" value="NZ_JAVRFH010000069.1"/>
</dbReference>
<evidence type="ECO:0000256" key="1">
    <source>
        <dbReference type="SAM" id="MobiDB-lite"/>
    </source>
</evidence>
<accession>A0ABU3AZQ1</accession>
<organism evidence="2 3">
    <name type="scientific">Streptomyces lancefieldiae</name>
    <dbReference type="NCBI Taxonomy" id="3075520"/>
    <lineage>
        <taxon>Bacteria</taxon>
        <taxon>Bacillati</taxon>
        <taxon>Actinomycetota</taxon>
        <taxon>Actinomycetes</taxon>
        <taxon>Kitasatosporales</taxon>
        <taxon>Streptomycetaceae</taxon>
        <taxon>Streptomyces</taxon>
    </lineage>
</organism>
<reference evidence="2" key="1">
    <citation type="submission" date="2024-05" db="EMBL/GenBank/DDBJ databases">
        <title>30 novel species of actinomycetes from the DSMZ collection.</title>
        <authorList>
            <person name="Nouioui I."/>
        </authorList>
    </citation>
    <scope>NUCLEOTIDE SEQUENCE</scope>
    <source>
        <strain evidence="2">DSM 40712</strain>
    </source>
</reference>
<proteinExistence type="predicted"/>